<dbReference type="EMBL" id="KI911139">
    <property type="protein sequence ID" value="ETS06938.1"/>
    <property type="molecule type" value="Genomic_DNA"/>
</dbReference>
<evidence type="ECO:0000313" key="1">
    <source>
        <dbReference type="EMBL" id="ETS06938.1"/>
    </source>
</evidence>
<dbReference type="KEGG" id="trr:M419DRAFT_126369"/>
<dbReference type="AlphaFoldDB" id="A0A024SLJ9"/>
<gene>
    <name evidence="1" type="ORF">M419DRAFT_126369</name>
</gene>
<sequence length="58" mass="6212">MDPVPWAQKPAEVVAFCVLLPLARIQAEASKQSEIVCDIGLCLPTYLSAFCGFLVCVG</sequence>
<protein>
    <submittedName>
        <fullName evidence="1">Uncharacterized protein</fullName>
    </submittedName>
</protein>
<evidence type="ECO:0000313" key="2">
    <source>
        <dbReference type="Proteomes" id="UP000024376"/>
    </source>
</evidence>
<dbReference type="HOGENOM" id="CLU_2980764_0_0_1"/>
<name>A0A024SLJ9_HYPJR</name>
<dbReference type="Proteomes" id="UP000024376">
    <property type="component" value="Unassembled WGS sequence"/>
</dbReference>
<organism evidence="1 2">
    <name type="scientific">Hypocrea jecorina (strain ATCC 56765 / BCRC 32924 / NRRL 11460 / Rut C-30)</name>
    <name type="common">Trichoderma reesei</name>
    <dbReference type="NCBI Taxonomy" id="1344414"/>
    <lineage>
        <taxon>Eukaryota</taxon>
        <taxon>Fungi</taxon>
        <taxon>Dikarya</taxon>
        <taxon>Ascomycota</taxon>
        <taxon>Pezizomycotina</taxon>
        <taxon>Sordariomycetes</taxon>
        <taxon>Hypocreomycetidae</taxon>
        <taxon>Hypocreales</taxon>
        <taxon>Hypocreaceae</taxon>
        <taxon>Trichoderma</taxon>
    </lineage>
</organism>
<proteinExistence type="predicted"/>
<reference evidence="2" key="1">
    <citation type="journal article" date="2013" name="Ind. Biotechnol.">
        <title>Comparative genomics analysis of Trichoderma reesei strains.</title>
        <authorList>
            <person name="Koike H."/>
            <person name="Aerts A."/>
            <person name="LaButti K."/>
            <person name="Grigoriev I.V."/>
            <person name="Baker S.E."/>
        </authorList>
    </citation>
    <scope>NUCLEOTIDE SEQUENCE [LARGE SCALE GENOMIC DNA]</scope>
    <source>
        <strain evidence="2">ATCC 56765 / BCRC 32924 / NRRL 11460 / Rut C-30</strain>
    </source>
</reference>
<accession>A0A024SLJ9</accession>